<protein>
    <submittedName>
        <fullName evidence="2">Uncharacterized protein</fullName>
    </submittedName>
</protein>
<feature type="compositionally biased region" description="Low complexity" evidence="1">
    <location>
        <begin position="471"/>
        <end position="492"/>
    </location>
</feature>
<feature type="region of interest" description="Disordered" evidence="1">
    <location>
        <begin position="1"/>
        <end position="188"/>
    </location>
</feature>
<dbReference type="Proteomes" id="UP000245946">
    <property type="component" value="Unassembled WGS sequence"/>
</dbReference>
<feature type="compositionally biased region" description="Polar residues" evidence="1">
    <location>
        <begin position="152"/>
        <end position="164"/>
    </location>
</feature>
<accession>A0A316Z963</accession>
<feature type="compositionally biased region" description="Pro residues" evidence="1">
    <location>
        <begin position="1"/>
        <end position="14"/>
    </location>
</feature>
<feature type="region of interest" description="Disordered" evidence="1">
    <location>
        <begin position="456"/>
        <end position="521"/>
    </location>
</feature>
<feature type="region of interest" description="Disordered" evidence="1">
    <location>
        <begin position="329"/>
        <end position="435"/>
    </location>
</feature>
<name>A0A316Z963_9BASI</name>
<evidence type="ECO:0000313" key="2">
    <source>
        <dbReference type="EMBL" id="PWN96785.1"/>
    </source>
</evidence>
<keyword evidence="3" id="KW-1185">Reference proteome</keyword>
<gene>
    <name evidence="2" type="ORF">FA09DRAFT_67307</name>
</gene>
<feature type="compositionally biased region" description="Low complexity" evidence="1">
    <location>
        <begin position="512"/>
        <end position="521"/>
    </location>
</feature>
<feature type="compositionally biased region" description="Low complexity" evidence="1">
    <location>
        <begin position="124"/>
        <end position="136"/>
    </location>
</feature>
<dbReference type="RefSeq" id="XP_025597064.1">
    <property type="nucleotide sequence ID" value="XM_025745770.1"/>
</dbReference>
<dbReference type="GeneID" id="37273314"/>
<sequence>MSRPPRTVPRPQPPTLSSAWSQTPRRGASPPHSAPPARGLRRLFLPDEAASAGRTARRLRLRLSADLAPTSRVPTAERGTPARAAVSSPLRASQASPSSKSPAVKLALARARALSGGRAEHKTAPAPAAATQPAMPSSERHIPPSTPPRRAPQTNISPGSNLNFSRPLPPLPDLSTPPRGDPPALPHAHRGFLASLEQRKARERKDRLHAWSIEVSSGGVPSVASHPSAFHAAGCTVAQFGAATWQCGCQGSWTGRKSSCSPPPSLALRPRASAPELRNELSAQAKTLQEHGVLIETLAQEVAGLAAVVRQRLGGGRELGRSAEALLQPEKDQQQEAIESVTAEGERCDERPIFGHDERHDPRHEFRHDLHDFPRSCSPGHQRTRSDASASSLSSHGTFLSPERTMQGPWRHARRDTHESASTMATSLGDDSPSRLQRAVPCCGSHALKGHWCERSPRRAVSPPPPPPAGPAAASQASLWSTSTTRPRTTWTVDSRALDAEHAWPPPPLLPPRGSSLGLRD</sequence>
<reference evidence="2 3" key="1">
    <citation type="journal article" date="2018" name="Mol. Biol. Evol.">
        <title>Broad Genomic Sampling Reveals a Smut Pathogenic Ancestry of the Fungal Clade Ustilaginomycotina.</title>
        <authorList>
            <person name="Kijpornyongpan T."/>
            <person name="Mondo S.J."/>
            <person name="Barry K."/>
            <person name="Sandor L."/>
            <person name="Lee J."/>
            <person name="Lipzen A."/>
            <person name="Pangilinan J."/>
            <person name="LaButti K."/>
            <person name="Hainaut M."/>
            <person name="Henrissat B."/>
            <person name="Grigoriev I.V."/>
            <person name="Spatafora J.W."/>
            <person name="Aime M.C."/>
        </authorList>
    </citation>
    <scope>NUCLEOTIDE SEQUENCE [LARGE SCALE GENOMIC DNA]</scope>
    <source>
        <strain evidence="2 3">MCA 4186</strain>
    </source>
</reference>
<dbReference type="AlphaFoldDB" id="A0A316Z963"/>
<feature type="compositionally biased region" description="Low complexity" evidence="1">
    <location>
        <begin position="92"/>
        <end position="117"/>
    </location>
</feature>
<feature type="compositionally biased region" description="Basic and acidic residues" evidence="1">
    <location>
        <begin position="344"/>
        <end position="374"/>
    </location>
</feature>
<dbReference type="EMBL" id="KZ819297">
    <property type="protein sequence ID" value="PWN96785.1"/>
    <property type="molecule type" value="Genomic_DNA"/>
</dbReference>
<evidence type="ECO:0000256" key="1">
    <source>
        <dbReference type="SAM" id="MobiDB-lite"/>
    </source>
</evidence>
<evidence type="ECO:0000313" key="3">
    <source>
        <dbReference type="Proteomes" id="UP000245946"/>
    </source>
</evidence>
<proteinExistence type="predicted"/>
<organism evidence="2 3">
    <name type="scientific">Tilletiopsis washingtonensis</name>
    <dbReference type="NCBI Taxonomy" id="58919"/>
    <lineage>
        <taxon>Eukaryota</taxon>
        <taxon>Fungi</taxon>
        <taxon>Dikarya</taxon>
        <taxon>Basidiomycota</taxon>
        <taxon>Ustilaginomycotina</taxon>
        <taxon>Exobasidiomycetes</taxon>
        <taxon>Entylomatales</taxon>
        <taxon>Entylomatales incertae sedis</taxon>
        <taxon>Tilletiopsis</taxon>
    </lineage>
</organism>